<evidence type="ECO:0000313" key="2">
    <source>
        <dbReference type="EMBL" id="KAF2893988.1"/>
    </source>
</evidence>
<dbReference type="AlphaFoldDB" id="A0A8K0D021"/>
<accession>A0A8K0D021</accession>
<dbReference type="SUPFAM" id="SSF49764">
    <property type="entry name" value="HSP20-like chaperones"/>
    <property type="match status" value="1"/>
</dbReference>
<sequence>MPLIVKDFKWRQTEALIIIQVPLHGIHQSKVDLFTSPKYIKASFERYFFEAFLLYEVNISNSKCTLTATDIIFELVKHEDILWDKLEIDVSKKEKLELKKKLIEEEHKNFQNTCKEKYDKNCHLKKVAVQEQIGLDTKQRDLIDKIRNDEKNSALGDLEKWQQKITQPKIIELPSDSEDSEEEKPIIVPKKTTFVRQKKLPVTSDPVPLPRKTATLKVDFTARQFPTPSRESQLEEENEWLRKQAEVRRSIGFVSEDLRPEEKNPQYLKSKGEEFLKAENYLGAISAFSFGIKLTDQFPDLYIGRSEAHFKHGNFYKATQDCSKAIELLRPAVPSNLKERVTCISRRGKALAKMGYFKEGISELEVAIKLCPNDEELKNALVEMKDELNATENQND</sequence>
<dbReference type="Gene3D" id="1.25.40.10">
    <property type="entry name" value="Tetratricopeptide repeat domain"/>
    <property type="match status" value="1"/>
</dbReference>
<evidence type="ECO:0000259" key="1">
    <source>
        <dbReference type="PROSITE" id="PS51203"/>
    </source>
</evidence>
<dbReference type="Proteomes" id="UP000801492">
    <property type="component" value="Unassembled WGS sequence"/>
</dbReference>
<keyword evidence="3" id="KW-1185">Reference proteome</keyword>
<name>A0A8K0D021_IGNLU</name>
<dbReference type="GO" id="GO:0036158">
    <property type="term" value="P:outer dynein arm assembly"/>
    <property type="evidence" value="ECO:0007669"/>
    <property type="project" value="TreeGrafter"/>
</dbReference>
<dbReference type="PROSITE" id="PS51203">
    <property type="entry name" value="CS"/>
    <property type="match status" value="1"/>
</dbReference>
<dbReference type="OrthoDB" id="348005at2759"/>
<organism evidence="2 3">
    <name type="scientific">Ignelater luminosus</name>
    <name type="common">Cucubano</name>
    <name type="synonym">Pyrophorus luminosus</name>
    <dbReference type="NCBI Taxonomy" id="2038154"/>
    <lineage>
        <taxon>Eukaryota</taxon>
        <taxon>Metazoa</taxon>
        <taxon>Ecdysozoa</taxon>
        <taxon>Arthropoda</taxon>
        <taxon>Hexapoda</taxon>
        <taxon>Insecta</taxon>
        <taxon>Pterygota</taxon>
        <taxon>Neoptera</taxon>
        <taxon>Endopterygota</taxon>
        <taxon>Coleoptera</taxon>
        <taxon>Polyphaga</taxon>
        <taxon>Elateriformia</taxon>
        <taxon>Elateroidea</taxon>
        <taxon>Elateridae</taxon>
        <taxon>Agrypninae</taxon>
        <taxon>Pyrophorini</taxon>
        <taxon>Ignelater</taxon>
    </lineage>
</organism>
<protein>
    <recommendedName>
        <fullName evidence="1">CS domain-containing protein</fullName>
    </recommendedName>
</protein>
<dbReference type="PANTHER" id="PTHR46492:SF1">
    <property type="entry name" value="DYNEIN AXONEMAL ASSEMBLY FACTOR 4"/>
    <property type="match status" value="1"/>
</dbReference>
<dbReference type="SUPFAM" id="SSF48452">
    <property type="entry name" value="TPR-like"/>
    <property type="match status" value="1"/>
</dbReference>
<dbReference type="SMART" id="SM00028">
    <property type="entry name" value="TPR"/>
    <property type="match status" value="3"/>
</dbReference>
<dbReference type="InterPro" id="IPR007052">
    <property type="entry name" value="CS_dom"/>
</dbReference>
<dbReference type="InterPro" id="IPR011990">
    <property type="entry name" value="TPR-like_helical_dom_sf"/>
</dbReference>
<dbReference type="EMBL" id="VTPC01007457">
    <property type="protein sequence ID" value="KAF2893988.1"/>
    <property type="molecule type" value="Genomic_DNA"/>
</dbReference>
<dbReference type="PANTHER" id="PTHR46492">
    <property type="entry name" value="DYNEIN ASSEMBLY FACTOR 4, AXONEMAL"/>
    <property type="match status" value="1"/>
</dbReference>
<dbReference type="Gene3D" id="2.60.40.790">
    <property type="match status" value="1"/>
</dbReference>
<dbReference type="GO" id="GO:0036159">
    <property type="term" value="P:inner dynein arm assembly"/>
    <property type="evidence" value="ECO:0007669"/>
    <property type="project" value="TreeGrafter"/>
</dbReference>
<comment type="caution">
    <text evidence="2">The sequence shown here is derived from an EMBL/GenBank/DDBJ whole genome shotgun (WGS) entry which is preliminary data.</text>
</comment>
<evidence type="ECO:0000313" key="3">
    <source>
        <dbReference type="Proteomes" id="UP000801492"/>
    </source>
</evidence>
<dbReference type="Pfam" id="PF04969">
    <property type="entry name" value="CS"/>
    <property type="match status" value="1"/>
</dbReference>
<dbReference type="InterPro" id="IPR019734">
    <property type="entry name" value="TPR_rpt"/>
</dbReference>
<proteinExistence type="predicted"/>
<dbReference type="GO" id="GO:0003341">
    <property type="term" value="P:cilium movement"/>
    <property type="evidence" value="ECO:0007669"/>
    <property type="project" value="TreeGrafter"/>
</dbReference>
<feature type="domain" description="CS" evidence="1">
    <location>
        <begin position="3"/>
        <end position="87"/>
    </location>
</feature>
<dbReference type="InterPro" id="IPR052004">
    <property type="entry name" value="Dynein_assembly_factor_4"/>
</dbReference>
<dbReference type="InterPro" id="IPR008978">
    <property type="entry name" value="HSP20-like_chaperone"/>
</dbReference>
<reference evidence="2" key="1">
    <citation type="submission" date="2019-08" db="EMBL/GenBank/DDBJ databases">
        <title>The genome of the North American firefly Photinus pyralis.</title>
        <authorList>
            <consortium name="Photinus pyralis genome working group"/>
            <person name="Fallon T.R."/>
            <person name="Sander Lower S.E."/>
            <person name="Weng J.-K."/>
        </authorList>
    </citation>
    <scope>NUCLEOTIDE SEQUENCE</scope>
    <source>
        <strain evidence="2">TRF0915ILg1</strain>
        <tissue evidence="2">Whole body</tissue>
    </source>
</reference>
<gene>
    <name evidence="2" type="ORF">ILUMI_12184</name>
</gene>